<evidence type="ECO:0000256" key="1">
    <source>
        <dbReference type="SAM" id="MobiDB-lite"/>
    </source>
</evidence>
<evidence type="ECO:0000313" key="3">
    <source>
        <dbReference type="Proteomes" id="UP000318050"/>
    </source>
</evidence>
<dbReference type="AlphaFoldDB" id="A0A560IYY7"/>
<reference evidence="2 3" key="1">
    <citation type="submission" date="2019-06" db="EMBL/GenBank/DDBJ databases">
        <title>Genomic Encyclopedia of Type Strains, Phase IV (KMG-V): Genome sequencing to study the core and pangenomes of soil and plant-associated prokaryotes.</title>
        <authorList>
            <person name="Whitman W."/>
        </authorList>
    </citation>
    <scope>NUCLEOTIDE SEQUENCE [LARGE SCALE GENOMIC DNA]</scope>
    <source>
        <strain evidence="2 3">BR 11140</strain>
    </source>
</reference>
<dbReference type="EMBL" id="VITT01000003">
    <property type="protein sequence ID" value="TWB63695.1"/>
    <property type="molecule type" value="Genomic_DNA"/>
</dbReference>
<protein>
    <submittedName>
        <fullName evidence="2">Uncharacterized protein</fullName>
    </submittedName>
</protein>
<accession>A0A560IYY7</accession>
<evidence type="ECO:0000313" key="2">
    <source>
        <dbReference type="EMBL" id="TWB63695.1"/>
    </source>
</evidence>
<feature type="region of interest" description="Disordered" evidence="1">
    <location>
        <begin position="1"/>
        <end position="20"/>
    </location>
</feature>
<sequence>MARRTREVIEPADRPLPQDKDKATGWALIEALQACPYPDVAFEGSRIALPVREAALEF</sequence>
<proteinExistence type="predicted"/>
<organism evidence="2 3">
    <name type="scientific">Nitrospirillum amazonense</name>
    <dbReference type="NCBI Taxonomy" id="28077"/>
    <lineage>
        <taxon>Bacteria</taxon>
        <taxon>Pseudomonadati</taxon>
        <taxon>Pseudomonadota</taxon>
        <taxon>Alphaproteobacteria</taxon>
        <taxon>Rhodospirillales</taxon>
        <taxon>Azospirillaceae</taxon>
        <taxon>Nitrospirillum</taxon>
    </lineage>
</organism>
<dbReference type="Proteomes" id="UP000318050">
    <property type="component" value="Unassembled WGS sequence"/>
</dbReference>
<gene>
    <name evidence="2" type="ORF">FBZ92_103186</name>
</gene>
<comment type="caution">
    <text evidence="2">The sequence shown here is derived from an EMBL/GenBank/DDBJ whole genome shotgun (WGS) entry which is preliminary data.</text>
</comment>
<name>A0A560IYY7_9PROT</name>